<keyword evidence="3" id="KW-1185">Reference proteome</keyword>
<proteinExistence type="predicted"/>
<gene>
    <name evidence="2" type="ORF">OXH55_05735</name>
</gene>
<evidence type="ECO:0000256" key="1">
    <source>
        <dbReference type="SAM" id="Coils"/>
    </source>
</evidence>
<dbReference type="RefSeq" id="WP_268048718.1">
    <property type="nucleotide sequence ID" value="NZ_JAPQES010000001.1"/>
</dbReference>
<feature type="coiled-coil region" evidence="1">
    <location>
        <begin position="25"/>
        <end position="70"/>
    </location>
</feature>
<keyword evidence="1" id="KW-0175">Coiled coil</keyword>
<evidence type="ECO:0000313" key="3">
    <source>
        <dbReference type="Proteomes" id="UP001079657"/>
    </source>
</evidence>
<sequence length="103" mass="12110">MKIVITRAVQIPVFTKVSTTMAIHAKNLNTEINNLKNKTELSEEEFIQRMDGIKNRIKMLEDLEEKLEKIFYENVKKYNKRNVGETCEKFNENDIKDKNLGMS</sequence>
<comment type="caution">
    <text evidence="2">The sequence shown here is derived from an EMBL/GenBank/DDBJ whole genome shotgun (WGS) entry which is preliminary data.</text>
</comment>
<organism evidence="2 3">
    <name type="scientific">Clostridium ganghwense</name>
    <dbReference type="NCBI Taxonomy" id="312089"/>
    <lineage>
        <taxon>Bacteria</taxon>
        <taxon>Bacillati</taxon>
        <taxon>Bacillota</taxon>
        <taxon>Clostridia</taxon>
        <taxon>Eubacteriales</taxon>
        <taxon>Clostridiaceae</taxon>
        <taxon>Clostridium</taxon>
    </lineage>
</organism>
<dbReference type="EMBL" id="JAPQES010000001">
    <property type="protein sequence ID" value="MCY6370128.1"/>
    <property type="molecule type" value="Genomic_DNA"/>
</dbReference>
<reference evidence="2" key="1">
    <citation type="submission" date="2022-12" db="EMBL/GenBank/DDBJ databases">
        <authorList>
            <person name="Wang J."/>
        </authorList>
    </citation>
    <scope>NUCLEOTIDE SEQUENCE</scope>
    <source>
        <strain evidence="2">HY-42-06</strain>
    </source>
</reference>
<name>A0ABT4CMG4_9CLOT</name>
<protein>
    <submittedName>
        <fullName evidence="2">Uncharacterized protein</fullName>
    </submittedName>
</protein>
<dbReference type="Proteomes" id="UP001079657">
    <property type="component" value="Unassembled WGS sequence"/>
</dbReference>
<evidence type="ECO:0000313" key="2">
    <source>
        <dbReference type="EMBL" id="MCY6370128.1"/>
    </source>
</evidence>
<accession>A0ABT4CMG4</accession>